<dbReference type="EMBL" id="NVVJ01000007">
    <property type="protein sequence ID" value="PCJ27294.1"/>
    <property type="molecule type" value="Genomic_DNA"/>
</dbReference>
<evidence type="ECO:0000313" key="3">
    <source>
        <dbReference type="Proteomes" id="UP000218327"/>
    </source>
</evidence>
<accession>A0A2A5B6U2</accession>
<gene>
    <name evidence="2" type="ORF">COA96_03670</name>
</gene>
<organism evidence="2 3">
    <name type="scientific">SAR86 cluster bacterium</name>
    <dbReference type="NCBI Taxonomy" id="2030880"/>
    <lineage>
        <taxon>Bacteria</taxon>
        <taxon>Pseudomonadati</taxon>
        <taxon>Pseudomonadota</taxon>
        <taxon>Gammaproteobacteria</taxon>
        <taxon>SAR86 cluster</taxon>
    </lineage>
</organism>
<reference evidence="3" key="1">
    <citation type="submission" date="2017-08" db="EMBL/GenBank/DDBJ databases">
        <title>A dynamic microbial community with high functional redundancy inhabits the cold, oxic subseafloor aquifer.</title>
        <authorList>
            <person name="Tully B.J."/>
            <person name="Wheat C.G."/>
            <person name="Glazer B.T."/>
            <person name="Huber J.A."/>
        </authorList>
    </citation>
    <scope>NUCLEOTIDE SEQUENCE [LARGE SCALE GENOMIC DNA]</scope>
</reference>
<comment type="caution">
    <text evidence="2">The sequence shown here is derived from an EMBL/GenBank/DDBJ whole genome shotgun (WGS) entry which is preliminary data.</text>
</comment>
<evidence type="ECO:0000259" key="1">
    <source>
        <dbReference type="Pfam" id="PF13480"/>
    </source>
</evidence>
<name>A0A2A5B6U2_9GAMM</name>
<feature type="domain" description="BioF2-like acetyltransferase" evidence="1">
    <location>
        <begin position="176"/>
        <end position="320"/>
    </location>
</feature>
<dbReference type="Proteomes" id="UP000218327">
    <property type="component" value="Unassembled WGS sequence"/>
</dbReference>
<dbReference type="Pfam" id="PF13480">
    <property type="entry name" value="Acetyltransf_6"/>
    <property type="match status" value="1"/>
</dbReference>
<dbReference type="SUPFAM" id="SSF55729">
    <property type="entry name" value="Acyl-CoA N-acyltransferases (Nat)"/>
    <property type="match status" value="1"/>
</dbReference>
<protein>
    <recommendedName>
        <fullName evidence="1">BioF2-like acetyltransferase domain-containing protein</fullName>
    </recommendedName>
</protein>
<sequence>MFTAKTIAERDQFLDLKHDWDILSAADDNASLCNAFEWVESWIHSYWTPEFRLHITVIESNSKVVAILPLYLDMEKRKCLLLGSGEPECCEVASEYLDFLVSTASFAREEIYTYIANCLSSIPCSSMEFVNCLNSSHVFKIAEEMSLSIVAATGKQYRLGLNKDYSQLQQGFSKNQKKKSREILNRFHKTNELMFKTVTNDDYSENWMVLRNLHTKDWQSRGKSGAFVSNVFNDFHAYMNRQYPNIQQLFSYLLHDNEVIAINHYYRYKKVLYFYQAGSVKHNYKRFSPGYLLHNLCLSELSGSDLEYDFMKGSLKNSYKAKFGNATGIFYTIKLFNSDLPGKLAFAQCKIHAMLSLLKKKLKQLF</sequence>
<evidence type="ECO:0000313" key="2">
    <source>
        <dbReference type="EMBL" id="PCJ27294.1"/>
    </source>
</evidence>
<proteinExistence type="predicted"/>
<dbReference type="InterPro" id="IPR038740">
    <property type="entry name" value="BioF2-like_GNAT_dom"/>
</dbReference>
<dbReference type="Gene3D" id="3.40.630.30">
    <property type="match status" value="1"/>
</dbReference>
<dbReference type="AlphaFoldDB" id="A0A2A5B6U2"/>
<dbReference type="InterPro" id="IPR016181">
    <property type="entry name" value="Acyl_CoA_acyltransferase"/>
</dbReference>